<accession>A0ABX0RW38</accession>
<proteinExistence type="predicted"/>
<dbReference type="Proteomes" id="UP001515780">
    <property type="component" value="Unassembled WGS sequence"/>
</dbReference>
<name>A0ABX0RW38_9GAMM</name>
<comment type="caution">
    <text evidence="1">The sequence shown here is derived from an EMBL/GenBank/DDBJ whole genome shotgun (WGS) entry which is preliminary data.</text>
</comment>
<evidence type="ECO:0000313" key="1">
    <source>
        <dbReference type="EMBL" id="NIG20756.1"/>
    </source>
</evidence>
<gene>
    <name evidence="1" type="ORF">F3J37_18930</name>
</gene>
<protein>
    <submittedName>
        <fullName evidence="1">Uncharacterized protein</fullName>
    </submittedName>
</protein>
<organism evidence="1 2">
    <name type="scientific">Candidatus Pantoea communis</name>
    <dbReference type="NCBI Taxonomy" id="2608354"/>
    <lineage>
        <taxon>Bacteria</taxon>
        <taxon>Pseudomonadati</taxon>
        <taxon>Pseudomonadota</taxon>
        <taxon>Gammaproteobacteria</taxon>
        <taxon>Enterobacterales</taxon>
        <taxon>Erwiniaceae</taxon>
        <taxon>Pantoea</taxon>
    </lineage>
</organism>
<keyword evidence="2" id="KW-1185">Reference proteome</keyword>
<evidence type="ECO:0000313" key="2">
    <source>
        <dbReference type="Proteomes" id="UP001515780"/>
    </source>
</evidence>
<reference evidence="1 2" key="1">
    <citation type="journal article" date="2019" name="bioRxiv">
        <title>Bacteria contribute to plant secondary compound degradation in a generalist herbivore system.</title>
        <authorList>
            <person name="Francoeur C.B."/>
            <person name="Khadempour L."/>
            <person name="Moreira-Soto R.D."/>
            <person name="Gotting K."/>
            <person name="Book A.J."/>
            <person name="Pinto-Tomas A.A."/>
            <person name="Keefover-Ring K."/>
            <person name="Currie C.R."/>
        </authorList>
    </citation>
    <scope>NUCLEOTIDE SEQUENCE [LARGE SCALE GENOMIC DNA]</scope>
    <source>
        <strain evidence="1">Al-1710</strain>
    </source>
</reference>
<dbReference type="EMBL" id="VWXC01000015">
    <property type="protein sequence ID" value="NIG20756.1"/>
    <property type="molecule type" value="Genomic_DNA"/>
</dbReference>
<sequence>MLSYPRGSRFPSHRL</sequence>